<sequence>MLLRLFSQFQAIFGLKIAPPAQNPDKTKRPAGRFDVIFMQHTGKAPAVANRICYAIVPAPRQGGDAKIVSCKPFHSLIV</sequence>
<reference evidence="1 2" key="1">
    <citation type="submission" date="2019-01" db="EMBL/GenBank/DDBJ databases">
        <title>Florfenicol resistance in Enterobacteriaceae and whole-genome sequence analysis of florfenicol-resistant Leclercia adecarboxylata strain R25.</title>
        <authorList>
            <person name="Bao Q."/>
            <person name="Ying Y."/>
        </authorList>
    </citation>
    <scope>NUCLEOTIDE SEQUENCE [LARGE SCALE GENOMIC DNA]</scope>
    <source>
        <strain evidence="1 2">R25</strain>
    </source>
</reference>
<proteinExistence type="predicted"/>
<dbReference type="EMBL" id="CP035382">
    <property type="protein sequence ID" value="QDK19509.1"/>
    <property type="molecule type" value="Genomic_DNA"/>
</dbReference>
<evidence type="ECO:0000313" key="1">
    <source>
        <dbReference type="EMBL" id="QDK19509.1"/>
    </source>
</evidence>
<dbReference type="AlphaFoldDB" id="A0AAP9AKF7"/>
<name>A0AAP9AKF7_9ENTR</name>
<evidence type="ECO:0000313" key="2">
    <source>
        <dbReference type="Proteomes" id="UP000317812"/>
    </source>
</evidence>
<gene>
    <name evidence="1" type="ORF">ES815_14850</name>
</gene>
<dbReference type="Proteomes" id="UP000317812">
    <property type="component" value="Chromosome"/>
</dbReference>
<protein>
    <submittedName>
        <fullName evidence="1">Uncharacterized protein</fullName>
    </submittedName>
</protein>
<organism evidence="1 2">
    <name type="scientific">Leclercia adecarboxylata</name>
    <dbReference type="NCBI Taxonomy" id="83655"/>
    <lineage>
        <taxon>Bacteria</taxon>
        <taxon>Pseudomonadati</taxon>
        <taxon>Pseudomonadota</taxon>
        <taxon>Gammaproteobacteria</taxon>
        <taxon>Enterobacterales</taxon>
        <taxon>Enterobacteriaceae</taxon>
        <taxon>Leclercia</taxon>
    </lineage>
</organism>
<accession>A0AAP9AKF7</accession>